<feature type="transmembrane region" description="Helical" evidence="2">
    <location>
        <begin position="268"/>
        <end position="289"/>
    </location>
</feature>
<keyword evidence="2" id="KW-1133">Transmembrane helix</keyword>
<dbReference type="GO" id="GO:0016020">
    <property type="term" value="C:membrane"/>
    <property type="evidence" value="ECO:0007669"/>
    <property type="project" value="TreeGrafter"/>
</dbReference>
<comment type="similarity">
    <text evidence="1">Belongs to the patched family.</text>
</comment>
<name>A0A7S2L5R0_9STRA</name>
<keyword evidence="2" id="KW-0812">Transmembrane</keyword>
<dbReference type="InterPro" id="IPR053958">
    <property type="entry name" value="HMGCR/SNAP/NPC1-like_SSD"/>
</dbReference>
<gene>
    <name evidence="4" type="ORF">LDAN0321_LOCUS14751</name>
</gene>
<dbReference type="SUPFAM" id="SSF82866">
    <property type="entry name" value="Multidrug efflux transporter AcrB transmembrane domain"/>
    <property type="match status" value="2"/>
</dbReference>
<dbReference type="PANTHER" id="PTHR10796:SF92">
    <property type="entry name" value="PATCHED-RELATED, ISOFORM A"/>
    <property type="match status" value="1"/>
</dbReference>
<feature type="transmembrane region" description="Helical" evidence="2">
    <location>
        <begin position="32"/>
        <end position="52"/>
    </location>
</feature>
<feature type="transmembrane region" description="Helical" evidence="2">
    <location>
        <begin position="329"/>
        <end position="349"/>
    </location>
</feature>
<evidence type="ECO:0000259" key="3">
    <source>
        <dbReference type="PROSITE" id="PS50156"/>
    </source>
</evidence>
<feature type="transmembrane region" description="Helical" evidence="2">
    <location>
        <begin position="741"/>
        <end position="765"/>
    </location>
</feature>
<dbReference type="EMBL" id="HBGY01023473">
    <property type="protein sequence ID" value="CAD9595171.1"/>
    <property type="molecule type" value="Transcribed_RNA"/>
</dbReference>
<organism evidence="4">
    <name type="scientific">Leptocylindrus danicus</name>
    <dbReference type="NCBI Taxonomy" id="163516"/>
    <lineage>
        <taxon>Eukaryota</taxon>
        <taxon>Sar</taxon>
        <taxon>Stramenopiles</taxon>
        <taxon>Ochrophyta</taxon>
        <taxon>Bacillariophyta</taxon>
        <taxon>Coscinodiscophyceae</taxon>
        <taxon>Chaetocerotophycidae</taxon>
        <taxon>Leptocylindrales</taxon>
        <taxon>Leptocylindraceae</taxon>
        <taxon>Leptocylindrus</taxon>
    </lineage>
</organism>
<feature type="transmembrane region" description="Helical" evidence="2">
    <location>
        <begin position="689"/>
        <end position="708"/>
    </location>
</feature>
<dbReference type="InterPro" id="IPR051697">
    <property type="entry name" value="Patched_domain-protein"/>
</dbReference>
<protein>
    <recommendedName>
        <fullName evidence="3">SSD domain-containing protein</fullName>
    </recommendedName>
</protein>
<feature type="transmembrane region" description="Helical" evidence="2">
    <location>
        <begin position="815"/>
        <end position="838"/>
    </location>
</feature>
<dbReference type="InterPro" id="IPR000731">
    <property type="entry name" value="SSD"/>
</dbReference>
<feature type="transmembrane region" description="Helical" evidence="2">
    <location>
        <begin position="715"/>
        <end position="735"/>
    </location>
</feature>
<feature type="domain" description="SSD" evidence="3">
    <location>
        <begin position="718"/>
        <end position="837"/>
    </location>
</feature>
<sequence>MTITLDKISKKLDAATRAGFYKLGYAIAERPFRVIALSILVVCVAGIGALNFQSEDRGDKLWVPQDTLSMEQKKIKEENYPDELRVSQIIFNAPDDRDLATQEGVLQLLSVLETVTKVVSSTGITYSDVCETASYGALEFCQTSSMLDIFFDREHLAYDENGNASYIETIRSKLESLSDLEVRQALFEGPYTSWNDITILPAQYMHNYEIANYTSAYKIVVVTEEGSNEEISYEWEVVLEDANFGDLDVYLATQSAREDAGDAQASDVPLLTIGIMLAVAYICTMLGHLNSVQSRFGLGVSAVFSVALAFIAMVGVCSLFSYYGPVHQMLPLLLVAIGIDDAFVIVTAFDDAGFREGKYGLTECIARGLSRSGSAITVTSLTNAFAFFMGSTTRIPAMRYFAFWAGTGILFDFLLQATFFVACLTLDGSRQLSKRRDIICCFKANNTSKKNIFGSEPGALKRFYQRRFAPVLAKKIVYWPVMLASFSLFGASIYGASKLEYHFDDKDLAFEGSPLYEYNEVDASRFSSESEVIPCEVLTGDFDYASEINQQKMTALFKDGGLYESNEYYEPDTLNCWYSDFRDFGNLTDASEIFPPDKFYGLLDQFLSTDDGSAFEADLIFKFDPAMGRERLMSTRSLSVLKVRQTLSDRLNAMDSIRASVDAAGLPDAFPFSFLFLFYDRDSIVRDEAIQILLISLATVFAITLVLIGNIKASAITLLGPCLSVVDMLGMMYFFDIHLNTVSVICLALSVGITIDFSSHVTIGFMNSAGSKEERVAETLGHLGPALTHAGVSTFLCTVVLVFSTTYVFKMFFKMFMLIICFGMFHGLVLVPIILLLVGPKEYFNEANVLEKTREIVTVSHASTSQNVTPGL</sequence>
<dbReference type="Gene3D" id="1.20.1640.10">
    <property type="entry name" value="Multidrug efflux transporter AcrB transmembrane domain"/>
    <property type="match status" value="2"/>
</dbReference>
<accession>A0A7S2L5R0</accession>
<dbReference type="PROSITE" id="PS50156">
    <property type="entry name" value="SSD"/>
    <property type="match status" value="2"/>
</dbReference>
<feature type="transmembrane region" description="Helical" evidence="2">
    <location>
        <begin position="476"/>
        <end position="496"/>
    </location>
</feature>
<feature type="transmembrane region" description="Helical" evidence="2">
    <location>
        <begin position="786"/>
        <end position="809"/>
    </location>
</feature>
<evidence type="ECO:0000256" key="2">
    <source>
        <dbReference type="SAM" id="Phobius"/>
    </source>
</evidence>
<dbReference type="AlphaFoldDB" id="A0A7S2L5R0"/>
<evidence type="ECO:0000256" key="1">
    <source>
        <dbReference type="ARBA" id="ARBA00005585"/>
    </source>
</evidence>
<reference evidence="4" key="1">
    <citation type="submission" date="2021-01" db="EMBL/GenBank/DDBJ databases">
        <authorList>
            <person name="Corre E."/>
            <person name="Pelletier E."/>
            <person name="Niang G."/>
            <person name="Scheremetjew M."/>
            <person name="Finn R."/>
            <person name="Kale V."/>
            <person name="Holt S."/>
            <person name="Cochrane G."/>
            <person name="Meng A."/>
            <person name="Brown T."/>
            <person name="Cohen L."/>
        </authorList>
    </citation>
    <scope>NUCLEOTIDE SEQUENCE</scope>
    <source>
        <strain evidence="4">B650</strain>
    </source>
</reference>
<dbReference type="Pfam" id="PF12349">
    <property type="entry name" value="Sterol-sensing"/>
    <property type="match status" value="1"/>
</dbReference>
<dbReference type="PANTHER" id="PTHR10796">
    <property type="entry name" value="PATCHED-RELATED"/>
    <property type="match status" value="1"/>
</dbReference>
<proteinExistence type="inferred from homology"/>
<keyword evidence="2" id="KW-0472">Membrane</keyword>
<evidence type="ECO:0000313" key="4">
    <source>
        <dbReference type="EMBL" id="CAD9595171.1"/>
    </source>
</evidence>
<feature type="transmembrane region" description="Helical" evidence="2">
    <location>
        <begin position="369"/>
        <end position="389"/>
    </location>
</feature>
<feature type="domain" description="SSD" evidence="3">
    <location>
        <begin position="267"/>
        <end position="426"/>
    </location>
</feature>
<feature type="transmembrane region" description="Helical" evidence="2">
    <location>
        <begin position="296"/>
        <end position="323"/>
    </location>
</feature>
<feature type="transmembrane region" description="Helical" evidence="2">
    <location>
        <begin position="401"/>
        <end position="426"/>
    </location>
</feature>